<evidence type="ECO:0000313" key="8">
    <source>
        <dbReference type="EMBL" id="MFF4778167.1"/>
    </source>
</evidence>
<dbReference type="EMBL" id="JBIAXI010000029">
    <property type="protein sequence ID" value="MFF4778167.1"/>
    <property type="molecule type" value="Genomic_DNA"/>
</dbReference>
<dbReference type="RefSeq" id="WP_066944621.1">
    <property type="nucleotide sequence ID" value="NZ_BBYK01000057.1"/>
</dbReference>
<evidence type="ECO:0000313" key="9">
    <source>
        <dbReference type="Proteomes" id="UP001602119"/>
    </source>
</evidence>
<organism evidence="8 9">
    <name type="scientific">Microtetraspora fusca</name>
    <dbReference type="NCBI Taxonomy" id="1997"/>
    <lineage>
        <taxon>Bacteria</taxon>
        <taxon>Bacillati</taxon>
        <taxon>Actinomycetota</taxon>
        <taxon>Actinomycetes</taxon>
        <taxon>Streptosporangiales</taxon>
        <taxon>Streptosporangiaceae</taxon>
        <taxon>Microtetraspora</taxon>
    </lineage>
</organism>
<feature type="compositionally biased region" description="Basic and acidic residues" evidence="6">
    <location>
        <begin position="174"/>
        <end position="189"/>
    </location>
</feature>
<sequence>MDDDTRTPSPRGTPRPPTTLEPSGLEALLLRILTRVERTLLYVVAFVLLAVAGAIVVMMFATAISASASWADTVIGILEELLLVLIVIEIFVTVQTHLKGRHLQADPFIIVGVIAVVRHILSVVVRLSVTMTAEQSREEFTELAVYAGVTLVLVLALALARWSKRRPAPGSRPRRADRQDSRDRRPPPS</sequence>
<feature type="transmembrane region" description="Helical" evidence="7">
    <location>
        <begin position="74"/>
        <end position="96"/>
    </location>
</feature>
<evidence type="ECO:0000256" key="2">
    <source>
        <dbReference type="ARBA" id="ARBA00022475"/>
    </source>
</evidence>
<evidence type="ECO:0000256" key="3">
    <source>
        <dbReference type="ARBA" id="ARBA00022692"/>
    </source>
</evidence>
<evidence type="ECO:0000256" key="7">
    <source>
        <dbReference type="SAM" id="Phobius"/>
    </source>
</evidence>
<reference evidence="8 9" key="1">
    <citation type="submission" date="2024-10" db="EMBL/GenBank/DDBJ databases">
        <title>The Natural Products Discovery Center: Release of the First 8490 Sequenced Strains for Exploring Actinobacteria Biosynthetic Diversity.</title>
        <authorList>
            <person name="Kalkreuter E."/>
            <person name="Kautsar S.A."/>
            <person name="Yang D."/>
            <person name="Bader C.D."/>
            <person name="Teijaro C.N."/>
            <person name="Fluegel L."/>
            <person name="Davis C.M."/>
            <person name="Simpson J.R."/>
            <person name="Lauterbach L."/>
            <person name="Steele A.D."/>
            <person name="Gui C."/>
            <person name="Meng S."/>
            <person name="Li G."/>
            <person name="Viehrig K."/>
            <person name="Ye F."/>
            <person name="Su P."/>
            <person name="Kiefer A.F."/>
            <person name="Nichols A."/>
            <person name="Cepeda A.J."/>
            <person name="Yan W."/>
            <person name="Fan B."/>
            <person name="Jiang Y."/>
            <person name="Adhikari A."/>
            <person name="Zheng C.-J."/>
            <person name="Schuster L."/>
            <person name="Cowan T.M."/>
            <person name="Smanski M.J."/>
            <person name="Chevrette M.G."/>
            <person name="De Carvalho L.P.S."/>
            <person name="Shen B."/>
        </authorList>
    </citation>
    <scope>NUCLEOTIDE SEQUENCE [LARGE SCALE GENOMIC DNA]</scope>
    <source>
        <strain evidence="8 9">NPDC001281</strain>
    </source>
</reference>
<keyword evidence="3 7" id="KW-0812">Transmembrane</keyword>
<comment type="subcellular location">
    <subcellularLocation>
        <location evidence="1">Cell membrane</location>
        <topology evidence="1">Multi-pass membrane protein</topology>
    </subcellularLocation>
</comment>
<keyword evidence="2" id="KW-1003">Cell membrane</keyword>
<evidence type="ECO:0000256" key="4">
    <source>
        <dbReference type="ARBA" id="ARBA00022989"/>
    </source>
</evidence>
<dbReference type="Pfam" id="PF06146">
    <property type="entry name" value="PsiE"/>
    <property type="match status" value="1"/>
</dbReference>
<proteinExistence type="predicted"/>
<dbReference type="InterPro" id="IPR020948">
    <property type="entry name" value="P_starv_induced_PsiE-like"/>
</dbReference>
<keyword evidence="5 7" id="KW-0472">Membrane</keyword>
<name>A0ABW6VFQ4_MICFU</name>
<evidence type="ECO:0000256" key="6">
    <source>
        <dbReference type="SAM" id="MobiDB-lite"/>
    </source>
</evidence>
<dbReference type="Proteomes" id="UP001602119">
    <property type="component" value="Unassembled WGS sequence"/>
</dbReference>
<feature type="transmembrane region" description="Helical" evidence="7">
    <location>
        <begin position="40"/>
        <end position="68"/>
    </location>
</feature>
<feature type="transmembrane region" description="Helical" evidence="7">
    <location>
        <begin position="108"/>
        <end position="131"/>
    </location>
</feature>
<evidence type="ECO:0000256" key="1">
    <source>
        <dbReference type="ARBA" id="ARBA00004651"/>
    </source>
</evidence>
<feature type="transmembrane region" description="Helical" evidence="7">
    <location>
        <begin position="143"/>
        <end position="162"/>
    </location>
</feature>
<keyword evidence="4 7" id="KW-1133">Transmembrane helix</keyword>
<protein>
    <submittedName>
        <fullName evidence="8">Phosphate-starvation-inducible PsiE family protein</fullName>
    </submittedName>
</protein>
<comment type="caution">
    <text evidence="8">The sequence shown here is derived from an EMBL/GenBank/DDBJ whole genome shotgun (WGS) entry which is preliminary data.</text>
</comment>
<keyword evidence="9" id="KW-1185">Reference proteome</keyword>
<gene>
    <name evidence="8" type="ORF">ACFY05_35610</name>
</gene>
<feature type="region of interest" description="Disordered" evidence="6">
    <location>
        <begin position="165"/>
        <end position="189"/>
    </location>
</feature>
<evidence type="ECO:0000256" key="5">
    <source>
        <dbReference type="ARBA" id="ARBA00023136"/>
    </source>
</evidence>
<accession>A0ABW6VFQ4</accession>